<dbReference type="KEGG" id="lsp:Bsph_1836"/>
<dbReference type="HOGENOM" id="CLU_3137391_0_0_9"/>
<evidence type="ECO:0000256" key="1">
    <source>
        <dbReference type="SAM" id="Phobius"/>
    </source>
</evidence>
<keyword evidence="1" id="KW-0812">Transmembrane</keyword>
<sequence>MPLVGLVLFFVWKDEKPIAAKSALTFFFINLGLIILFYIAMLLIGLFSS</sequence>
<dbReference type="AlphaFoldDB" id="B1HSF9"/>
<organism evidence="2 3">
    <name type="scientific">Lysinibacillus sphaericus (strain C3-41)</name>
    <dbReference type="NCBI Taxonomy" id="444177"/>
    <lineage>
        <taxon>Bacteria</taxon>
        <taxon>Bacillati</taxon>
        <taxon>Bacillota</taxon>
        <taxon>Bacilli</taxon>
        <taxon>Bacillales</taxon>
        <taxon>Bacillaceae</taxon>
        <taxon>Lysinibacillus</taxon>
    </lineage>
</organism>
<keyword evidence="1" id="KW-0472">Membrane</keyword>
<gene>
    <name evidence="2" type="ordered locus">Bsph_1836</name>
</gene>
<dbReference type="EnsemblBacteria" id="ACA39430">
    <property type="protein sequence ID" value="ACA39430"/>
    <property type="gene ID" value="Bsph_1836"/>
</dbReference>
<feature type="transmembrane region" description="Helical" evidence="1">
    <location>
        <begin position="23"/>
        <end position="47"/>
    </location>
</feature>
<protein>
    <submittedName>
        <fullName evidence="2">Uncharacterized protein</fullName>
    </submittedName>
</protein>
<keyword evidence="1" id="KW-1133">Transmembrane helix</keyword>
<proteinExistence type="predicted"/>
<reference evidence="2 3" key="1">
    <citation type="journal article" date="2008" name="J. Bacteriol.">
        <title>Complete genome sequence of the mosquitocidal bacterium Bacillus sphaericus C3-41 and comparison with those of closely related Bacillus species.</title>
        <authorList>
            <person name="Hu X."/>
            <person name="Fan W."/>
            <person name="Han B."/>
            <person name="Liu H."/>
            <person name="Zheng D."/>
            <person name="Li Q."/>
            <person name="Dong W."/>
            <person name="Yan J."/>
            <person name="Gao M."/>
            <person name="Berry C."/>
            <person name="Yuan Z."/>
        </authorList>
    </citation>
    <scope>NUCLEOTIDE SEQUENCE [LARGE SCALE GENOMIC DNA]</scope>
    <source>
        <strain evidence="2 3">C3-41</strain>
    </source>
</reference>
<name>B1HSF9_LYSSC</name>
<dbReference type="Proteomes" id="UP000002164">
    <property type="component" value="Chromosome"/>
</dbReference>
<evidence type="ECO:0000313" key="2">
    <source>
        <dbReference type="EMBL" id="ACA39430.1"/>
    </source>
</evidence>
<accession>B1HSF9</accession>
<evidence type="ECO:0000313" key="3">
    <source>
        <dbReference type="Proteomes" id="UP000002164"/>
    </source>
</evidence>
<dbReference type="EMBL" id="CP000817">
    <property type="protein sequence ID" value="ACA39430.1"/>
    <property type="molecule type" value="Genomic_DNA"/>
</dbReference>